<feature type="transmembrane region" description="Helical" evidence="1">
    <location>
        <begin position="324"/>
        <end position="346"/>
    </location>
</feature>
<dbReference type="EMBL" id="DAAGUQ010000002">
    <property type="protein sequence ID" value="HAB4633047.1"/>
    <property type="molecule type" value="Genomic_DNA"/>
</dbReference>
<feature type="transmembrane region" description="Helical" evidence="1">
    <location>
        <begin position="142"/>
        <end position="164"/>
    </location>
</feature>
<organism evidence="3">
    <name type="scientific">Salmonella enterica I</name>
    <dbReference type="NCBI Taxonomy" id="59201"/>
    <lineage>
        <taxon>Bacteria</taxon>
        <taxon>Pseudomonadati</taxon>
        <taxon>Pseudomonadota</taxon>
        <taxon>Gammaproteobacteria</taxon>
        <taxon>Enterobacterales</taxon>
        <taxon>Enterobacteriaceae</taxon>
        <taxon>Salmonella</taxon>
    </lineage>
</organism>
<comment type="caution">
    <text evidence="3">The sequence shown here is derived from an EMBL/GenBank/DDBJ whole genome shotgun (WGS) entry which is preliminary data.</text>
</comment>
<evidence type="ECO:0000313" key="3">
    <source>
        <dbReference type="EMBL" id="HAB5501029.1"/>
    </source>
</evidence>
<gene>
    <name evidence="3" type="ORF">GBW64_08195</name>
    <name evidence="2" type="ORF">GBZ60_05125</name>
</gene>
<keyword evidence="1" id="KW-0472">Membrane</keyword>
<dbReference type="EMBL" id="DAAHCA010000003">
    <property type="protein sequence ID" value="HAB5501029.1"/>
    <property type="molecule type" value="Genomic_DNA"/>
</dbReference>
<feature type="transmembrane region" description="Helical" evidence="1">
    <location>
        <begin position="224"/>
        <end position="247"/>
    </location>
</feature>
<reference evidence="3" key="1">
    <citation type="journal article" date="2018" name="Genome Biol.">
        <title>SKESA: strategic k-mer extension for scrupulous assemblies.</title>
        <authorList>
            <person name="Souvorov A."/>
            <person name="Agarwala R."/>
            <person name="Lipman D.J."/>
        </authorList>
    </citation>
    <scope>NUCLEOTIDE SEQUENCE</scope>
    <source>
        <strain evidence="3">Salmonella enterica</strain>
    </source>
</reference>
<proteinExistence type="predicted"/>
<dbReference type="Pfam" id="PF05987">
    <property type="entry name" value="DUF898"/>
    <property type="match status" value="1"/>
</dbReference>
<feature type="transmembrane region" description="Helical" evidence="1">
    <location>
        <begin position="98"/>
        <end position="116"/>
    </location>
</feature>
<feature type="transmembrane region" description="Helical" evidence="1">
    <location>
        <begin position="24"/>
        <end position="48"/>
    </location>
</feature>
<dbReference type="InterPro" id="IPR010295">
    <property type="entry name" value="DUF898"/>
</dbReference>
<feature type="transmembrane region" description="Helical" evidence="1">
    <location>
        <begin position="170"/>
        <end position="192"/>
    </location>
</feature>
<reference evidence="3" key="2">
    <citation type="submission" date="2019-10" db="EMBL/GenBank/DDBJ databases">
        <authorList>
            <consortium name="NCBI Pathogen Detection Project"/>
        </authorList>
    </citation>
    <scope>NUCLEOTIDE SEQUENCE</scope>
    <source>
        <strain evidence="3">Salmonella enterica</strain>
    </source>
</reference>
<dbReference type="RefSeq" id="WP_064000635.1">
    <property type="nucleotide sequence ID" value="NZ_JBHEYK010000003.1"/>
</dbReference>
<dbReference type="AlphaFoldDB" id="A0A3Z1X0M8"/>
<keyword evidence="1" id="KW-0812">Transmembrane</keyword>
<accession>A0A3Z1X0M8</accession>
<feature type="transmembrane region" description="Helical" evidence="1">
    <location>
        <begin position="69"/>
        <end position="92"/>
    </location>
</feature>
<evidence type="ECO:0000313" key="2">
    <source>
        <dbReference type="EMBL" id="HAB4633047.1"/>
    </source>
</evidence>
<sequence>MNNVISSKDNHNHTLVFTGKGGKYFVICLVNFLLTCITLGIYAPWAMVKCRRYIYTNMTLNNQPFAYKATGSALFISMLLVFIIYIVSLSFIEHGHPGLGFTLFGLLIAIIPFMAVKGLQYQAMMTSLNGVRFGFQCSMRRAWWYMFALPVLLMVALYIVLYIISLVTIAVGGLVFNIVFLGLLAIIGIGVINGITYSKWMTLFGNGANFGIHRFSIQVNVKTCIRGCVLAMLTLFPFAVVIGYLIAPVFTDMILLSMMGNAQAGGALILQYYGQIMACYFLYFLAIIVVSSYLYAALRNLFLNNLSLANNSIRFHSSVTAHGMLWRLLVVVMISGVTLGLAYPWLKIWLVSWLAQNTQVQGDLDSLELTNDEKPLENSLLMWISRGIMPYFPFI</sequence>
<feature type="transmembrane region" description="Helical" evidence="1">
    <location>
        <begin position="280"/>
        <end position="298"/>
    </location>
</feature>
<evidence type="ECO:0000256" key="1">
    <source>
        <dbReference type="SAM" id="Phobius"/>
    </source>
</evidence>
<keyword evidence="1" id="KW-1133">Transmembrane helix</keyword>
<protein>
    <submittedName>
        <fullName evidence="3">DUF898 family protein</fullName>
    </submittedName>
</protein>
<name>A0A3Z1X0M8_SALET</name>